<dbReference type="GO" id="GO:0005615">
    <property type="term" value="C:extracellular space"/>
    <property type="evidence" value="ECO:0007669"/>
    <property type="project" value="TreeGrafter"/>
</dbReference>
<keyword evidence="3" id="KW-0964">Secreted</keyword>
<protein>
    <submittedName>
        <fullName evidence="7">Meteorin-like protein</fullName>
    </submittedName>
</protein>
<keyword evidence="8" id="KW-1185">Reference proteome</keyword>
<proteinExistence type="inferred from homology"/>
<dbReference type="InterPro" id="IPR051998">
    <property type="entry name" value="Meteorin-like"/>
</dbReference>
<evidence type="ECO:0000256" key="4">
    <source>
        <dbReference type="ARBA" id="ARBA00022729"/>
    </source>
</evidence>
<dbReference type="OrthoDB" id="6092325at2759"/>
<name>A0A8X6YRJ1_9ARAC</name>
<evidence type="ECO:0000256" key="2">
    <source>
        <dbReference type="ARBA" id="ARBA00005669"/>
    </source>
</evidence>
<dbReference type="EMBL" id="BMAV01022331">
    <property type="protein sequence ID" value="GFY77153.1"/>
    <property type="molecule type" value="Genomic_DNA"/>
</dbReference>
<keyword evidence="4 6" id="KW-0732">Signal</keyword>
<keyword evidence="5" id="KW-1015">Disulfide bond</keyword>
<evidence type="ECO:0000256" key="5">
    <source>
        <dbReference type="ARBA" id="ARBA00023157"/>
    </source>
</evidence>
<evidence type="ECO:0000313" key="7">
    <source>
        <dbReference type="EMBL" id="GFY77153.1"/>
    </source>
</evidence>
<evidence type="ECO:0000256" key="6">
    <source>
        <dbReference type="SAM" id="SignalP"/>
    </source>
</evidence>
<feature type="chain" id="PRO_5036465545" evidence="6">
    <location>
        <begin position="26"/>
        <end position="103"/>
    </location>
</feature>
<feature type="signal peptide" evidence="6">
    <location>
        <begin position="1"/>
        <end position="25"/>
    </location>
</feature>
<evidence type="ECO:0000313" key="8">
    <source>
        <dbReference type="Proteomes" id="UP000886998"/>
    </source>
</evidence>
<organism evidence="7 8">
    <name type="scientific">Trichonephila inaurata madagascariensis</name>
    <dbReference type="NCBI Taxonomy" id="2747483"/>
    <lineage>
        <taxon>Eukaryota</taxon>
        <taxon>Metazoa</taxon>
        <taxon>Ecdysozoa</taxon>
        <taxon>Arthropoda</taxon>
        <taxon>Chelicerata</taxon>
        <taxon>Arachnida</taxon>
        <taxon>Araneae</taxon>
        <taxon>Araneomorphae</taxon>
        <taxon>Entelegynae</taxon>
        <taxon>Araneoidea</taxon>
        <taxon>Nephilidae</taxon>
        <taxon>Trichonephila</taxon>
        <taxon>Trichonephila inaurata</taxon>
    </lineage>
</organism>
<accession>A0A8X6YRJ1</accession>
<gene>
    <name evidence="7" type="primary">metrnl_0</name>
    <name evidence="7" type="ORF">TNIN_288571</name>
</gene>
<reference evidence="7" key="1">
    <citation type="submission" date="2020-08" db="EMBL/GenBank/DDBJ databases">
        <title>Multicomponent nature underlies the extraordinary mechanical properties of spider dragline silk.</title>
        <authorList>
            <person name="Kono N."/>
            <person name="Nakamura H."/>
            <person name="Mori M."/>
            <person name="Yoshida Y."/>
            <person name="Ohtoshi R."/>
            <person name="Malay A.D."/>
            <person name="Moran D.A.P."/>
            <person name="Tomita M."/>
            <person name="Numata K."/>
            <person name="Arakawa K."/>
        </authorList>
    </citation>
    <scope>NUCLEOTIDE SEQUENCE</scope>
</reference>
<comment type="similarity">
    <text evidence="2">Belongs to the meteorin family.</text>
</comment>
<dbReference type="PANTHER" id="PTHR28593">
    <property type="entry name" value="METEORIN-LIKE PROTEIN"/>
    <property type="match status" value="1"/>
</dbReference>
<dbReference type="PANTHER" id="PTHR28593:SF3">
    <property type="entry name" value="METEORIN-LIKE PROTEIN"/>
    <property type="match status" value="1"/>
</dbReference>
<comment type="caution">
    <text evidence="7">The sequence shown here is derived from an EMBL/GenBank/DDBJ whole genome shotgun (WGS) entry which is preliminary data.</text>
</comment>
<evidence type="ECO:0000256" key="3">
    <source>
        <dbReference type="ARBA" id="ARBA00022525"/>
    </source>
</evidence>
<dbReference type="AlphaFoldDB" id="A0A8X6YRJ1"/>
<sequence>MLLSVFSTFFITVILILNNTRKVCGQSSDTCDWVGSGLLQGVTRGVQPLYLRCTQGHIKWHYPRGALRALQGRPCLNSRAASELLPILRAPHPGEKIFPHLQG</sequence>
<dbReference type="Proteomes" id="UP000886998">
    <property type="component" value="Unassembled WGS sequence"/>
</dbReference>
<comment type="subcellular location">
    <subcellularLocation>
        <location evidence="1">Secreted</location>
    </subcellularLocation>
</comment>
<dbReference type="GO" id="GO:0005179">
    <property type="term" value="F:hormone activity"/>
    <property type="evidence" value="ECO:0007669"/>
    <property type="project" value="TreeGrafter"/>
</dbReference>
<evidence type="ECO:0000256" key="1">
    <source>
        <dbReference type="ARBA" id="ARBA00004613"/>
    </source>
</evidence>